<evidence type="ECO:0000256" key="8">
    <source>
        <dbReference type="ARBA" id="ARBA00022777"/>
    </source>
</evidence>
<dbReference type="Pfam" id="PF02378">
    <property type="entry name" value="PTS_EIIC"/>
    <property type="match status" value="1"/>
</dbReference>
<dbReference type="GO" id="GO:0016301">
    <property type="term" value="F:kinase activity"/>
    <property type="evidence" value="ECO:0007669"/>
    <property type="project" value="UniProtKB-KW"/>
</dbReference>
<evidence type="ECO:0000256" key="12">
    <source>
        <dbReference type="SAM" id="Phobius"/>
    </source>
</evidence>
<dbReference type="PANTHER" id="PTHR30175:SF3">
    <property type="entry name" value="PTS SYSTEM N-ACETYLMURAMIC ACID-SPECIFIC EIIBC COMPONENT"/>
    <property type="match status" value="1"/>
</dbReference>
<dbReference type="RefSeq" id="WP_010019844.1">
    <property type="nucleotide sequence ID" value="NZ_PUFN01000017.1"/>
</dbReference>
<dbReference type="PANTHER" id="PTHR30175">
    <property type="entry name" value="PHOSPHOTRANSFERASE SYSTEM TRANSPORT PROTEIN"/>
    <property type="match status" value="1"/>
</dbReference>
<dbReference type="Gene3D" id="3.30.1360.60">
    <property type="entry name" value="Glucose permease domain IIB"/>
    <property type="match status" value="1"/>
</dbReference>
<evidence type="ECO:0000256" key="3">
    <source>
        <dbReference type="ARBA" id="ARBA00022475"/>
    </source>
</evidence>
<evidence type="ECO:0000259" key="14">
    <source>
        <dbReference type="PROSITE" id="PS51103"/>
    </source>
</evidence>
<dbReference type="GO" id="GO:0005886">
    <property type="term" value="C:plasma membrane"/>
    <property type="evidence" value="ECO:0007669"/>
    <property type="project" value="UniProtKB-SubCell"/>
</dbReference>
<evidence type="ECO:0000259" key="13">
    <source>
        <dbReference type="PROSITE" id="PS51098"/>
    </source>
</evidence>
<keyword evidence="7 12" id="KW-0812">Transmembrane</keyword>
<feature type="transmembrane region" description="Helical" evidence="12">
    <location>
        <begin position="388"/>
        <end position="409"/>
    </location>
</feature>
<accession>A0A4R5NF17</accession>
<evidence type="ECO:0000256" key="6">
    <source>
        <dbReference type="ARBA" id="ARBA00022683"/>
    </source>
</evidence>
<reference evidence="15 16" key="1">
    <citation type="journal article" date="2019" name="Appl. Microbiol. Biotechnol.">
        <title>Uncovering carbohydrate metabolism through a genotype-phenotype association study of 56 lactic acid bacteria genomes.</title>
        <authorList>
            <person name="Buron-Moles G."/>
            <person name="Chailyan A."/>
            <person name="Dolejs I."/>
            <person name="Forster J."/>
            <person name="Miks M.H."/>
        </authorList>
    </citation>
    <scope>NUCLEOTIDE SEQUENCE [LARGE SCALE GENOMIC DNA]</scope>
    <source>
        <strain evidence="15 16">ATCC 29644</strain>
    </source>
</reference>
<dbReference type="GO" id="GO:0009401">
    <property type="term" value="P:phosphoenolpyruvate-dependent sugar phosphotransferase system"/>
    <property type="evidence" value="ECO:0007669"/>
    <property type="project" value="UniProtKB-KW"/>
</dbReference>
<dbReference type="GO" id="GO:0008982">
    <property type="term" value="F:protein-N(PI)-phosphohistidine-sugar phosphotransferase activity"/>
    <property type="evidence" value="ECO:0007669"/>
    <property type="project" value="InterPro"/>
</dbReference>
<keyword evidence="8" id="KW-0418">Kinase</keyword>
<proteinExistence type="predicted"/>
<evidence type="ECO:0000256" key="7">
    <source>
        <dbReference type="ARBA" id="ARBA00022692"/>
    </source>
</evidence>
<dbReference type="InterPro" id="IPR001996">
    <property type="entry name" value="PTS_IIB_1"/>
</dbReference>
<feature type="active site" description="Phosphocysteine intermediate; for EIIB activity" evidence="11">
    <location>
        <position position="29"/>
    </location>
</feature>
<feature type="transmembrane region" description="Helical" evidence="12">
    <location>
        <begin position="456"/>
        <end position="477"/>
    </location>
</feature>
<dbReference type="PROSITE" id="PS01035">
    <property type="entry name" value="PTS_EIIB_TYPE_1_CYS"/>
    <property type="match status" value="1"/>
</dbReference>
<feature type="transmembrane region" description="Helical" evidence="12">
    <location>
        <begin position="177"/>
        <end position="201"/>
    </location>
</feature>
<keyword evidence="4" id="KW-0762">Sugar transport</keyword>
<gene>
    <name evidence="15" type="ORF">C5L30_001134</name>
</gene>
<dbReference type="InterPro" id="IPR050558">
    <property type="entry name" value="PTS_Sugar-Specific_Components"/>
</dbReference>
<feature type="domain" description="PTS EIIC type-1" evidence="14">
    <location>
        <begin position="138"/>
        <end position="490"/>
    </location>
</feature>
<dbReference type="SUPFAM" id="SSF55604">
    <property type="entry name" value="Glucose permease domain IIB"/>
    <property type="match status" value="1"/>
</dbReference>
<evidence type="ECO:0000256" key="1">
    <source>
        <dbReference type="ARBA" id="ARBA00004651"/>
    </source>
</evidence>
<dbReference type="FunFam" id="3.30.1360.60:FF:000001">
    <property type="entry name" value="PTS system glucose-specific IIBC component PtsG"/>
    <property type="match status" value="1"/>
</dbReference>
<keyword evidence="5" id="KW-0808">Transferase</keyword>
<keyword evidence="10 12" id="KW-0472">Membrane</keyword>
<dbReference type="Proteomes" id="UP000295257">
    <property type="component" value="Unassembled WGS sequence"/>
</dbReference>
<dbReference type="InterPro" id="IPR036878">
    <property type="entry name" value="Glu_permease_IIB"/>
</dbReference>
<feature type="transmembrane region" description="Helical" evidence="12">
    <location>
        <begin position="313"/>
        <end position="335"/>
    </location>
</feature>
<dbReference type="OrthoDB" id="9769191at2"/>
<organism evidence="15 16">
    <name type="scientific">Companilactobacillus farciminis</name>
    <dbReference type="NCBI Taxonomy" id="1612"/>
    <lineage>
        <taxon>Bacteria</taxon>
        <taxon>Bacillati</taxon>
        <taxon>Bacillota</taxon>
        <taxon>Bacilli</taxon>
        <taxon>Lactobacillales</taxon>
        <taxon>Lactobacillaceae</taxon>
        <taxon>Companilactobacillus</taxon>
    </lineage>
</organism>
<keyword evidence="16" id="KW-1185">Reference proteome</keyword>
<feature type="transmembrane region" description="Helical" evidence="12">
    <location>
        <begin position="281"/>
        <end position="301"/>
    </location>
</feature>
<protein>
    <recommendedName>
        <fullName evidence="17">Permease</fullName>
    </recommendedName>
</protein>
<feature type="transmembrane region" description="Helical" evidence="12">
    <location>
        <begin position="355"/>
        <end position="376"/>
    </location>
</feature>
<dbReference type="InterPro" id="IPR003352">
    <property type="entry name" value="PTS_EIIC"/>
</dbReference>
<evidence type="ECO:0000256" key="9">
    <source>
        <dbReference type="ARBA" id="ARBA00022989"/>
    </source>
</evidence>
<feature type="transmembrane region" description="Helical" evidence="12">
    <location>
        <begin position="207"/>
        <end position="226"/>
    </location>
</feature>
<evidence type="ECO:0000256" key="10">
    <source>
        <dbReference type="ARBA" id="ARBA00023136"/>
    </source>
</evidence>
<comment type="caution">
    <text evidence="15">The sequence shown here is derived from an EMBL/GenBank/DDBJ whole genome shotgun (WGS) entry which is preliminary data.</text>
</comment>
<dbReference type="InterPro" id="IPR018113">
    <property type="entry name" value="PTrfase_EIIB_Cys"/>
</dbReference>
<dbReference type="Pfam" id="PF00367">
    <property type="entry name" value="PTS_EIIB"/>
    <property type="match status" value="1"/>
</dbReference>
<feature type="transmembrane region" description="Helical" evidence="12">
    <location>
        <begin position="415"/>
        <end position="435"/>
    </location>
</feature>
<dbReference type="PROSITE" id="PS51098">
    <property type="entry name" value="PTS_EIIB_TYPE_1"/>
    <property type="match status" value="1"/>
</dbReference>
<dbReference type="AlphaFoldDB" id="A0A4R5NF17"/>
<sequence>MAEKKEERLAREIYSAVGGPSNVEKLIHCMTRVRMTIRDYDKVDMEKLKAIDGVLGVVQEDTLQVVVGPGLVNKVAQVMIDQVGVKLGEPFPENLEEDDQPQLSEHQKAKAEVTQKAAEFKAQQKKKIKPSKTKAVLKSISNIFVPLIPVFVGAGLIGGIAAVLSNMMVADDIGKNWTEFITVLNVIKNGVFAYLAIYVGINSAQEFGATPGLGGVIGAVTLLAGVDPKVPLQNIFNGSALSAGQGGIIGGIFAVWILSIIEKQLHKVIPDSIDIIVTPTLTLLAVGVFTIFIVMPIAGVISDSLVGSIMWVLKVGGAFSGFILGLFFLPMVMLGLHQILTPIHIEMIDQTGSTLLLPILAMAGAGQVGAALALWVRCKKNKKLTNMIKGALPVGFLGIGEPLIYGVTLPLGRPFITACIGGGIGGAVVGAFGNVGAIAIGPSGVALIPLITNGHILGYVLGLLAAYVGGFIATYFFGVPNDAKKATELD</sequence>
<dbReference type="InterPro" id="IPR013013">
    <property type="entry name" value="PTS_EIIC_1"/>
</dbReference>
<evidence type="ECO:0008006" key="17">
    <source>
        <dbReference type="Google" id="ProtNLM"/>
    </source>
</evidence>
<evidence type="ECO:0000256" key="5">
    <source>
        <dbReference type="ARBA" id="ARBA00022679"/>
    </source>
</evidence>
<dbReference type="STRING" id="1612.ABB44_10185"/>
<evidence type="ECO:0000256" key="2">
    <source>
        <dbReference type="ARBA" id="ARBA00022448"/>
    </source>
</evidence>
<feature type="transmembrane region" description="Helical" evidence="12">
    <location>
        <begin position="143"/>
        <end position="165"/>
    </location>
</feature>
<dbReference type="GO" id="GO:0090588">
    <property type="term" value="F:protein-phosphocysteine-N-acetylmuramate phosphotransferase system transporter activity"/>
    <property type="evidence" value="ECO:0007669"/>
    <property type="project" value="TreeGrafter"/>
</dbReference>
<feature type="domain" description="PTS EIIB type-1" evidence="13">
    <location>
        <begin position="7"/>
        <end position="89"/>
    </location>
</feature>
<name>A0A4R5NF17_9LACO</name>
<keyword evidence="3" id="KW-1003">Cell membrane</keyword>
<evidence type="ECO:0000313" key="15">
    <source>
        <dbReference type="EMBL" id="TDG72323.1"/>
    </source>
</evidence>
<keyword evidence="2" id="KW-0813">Transport</keyword>
<evidence type="ECO:0000256" key="11">
    <source>
        <dbReference type="PROSITE-ProRule" id="PRU00421"/>
    </source>
</evidence>
<feature type="transmembrane region" description="Helical" evidence="12">
    <location>
        <begin position="238"/>
        <end position="261"/>
    </location>
</feature>
<evidence type="ECO:0000256" key="4">
    <source>
        <dbReference type="ARBA" id="ARBA00022597"/>
    </source>
</evidence>
<evidence type="ECO:0000313" key="16">
    <source>
        <dbReference type="Proteomes" id="UP000295257"/>
    </source>
</evidence>
<dbReference type="EMBL" id="PUFN01000017">
    <property type="protein sequence ID" value="TDG72323.1"/>
    <property type="molecule type" value="Genomic_DNA"/>
</dbReference>
<dbReference type="PROSITE" id="PS51103">
    <property type="entry name" value="PTS_EIIC_TYPE_1"/>
    <property type="match status" value="1"/>
</dbReference>
<dbReference type="CDD" id="cd00212">
    <property type="entry name" value="PTS_IIB_glc"/>
    <property type="match status" value="1"/>
</dbReference>
<keyword evidence="6" id="KW-0598">Phosphotransferase system</keyword>
<keyword evidence="9 12" id="KW-1133">Transmembrane helix</keyword>
<comment type="subcellular location">
    <subcellularLocation>
        <location evidence="1">Cell membrane</location>
        <topology evidence="1">Multi-pass membrane protein</topology>
    </subcellularLocation>
</comment>